<feature type="signal peptide" evidence="1">
    <location>
        <begin position="1"/>
        <end position="33"/>
    </location>
</feature>
<keyword evidence="1" id="KW-0732">Signal</keyword>
<dbReference type="Proteomes" id="UP000515158">
    <property type="component" value="Unplaced"/>
</dbReference>
<evidence type="ECO:0000256" key="1">
    <source>
        <dbReference type="SAM" id="SignalP"/>
    </source>
</evidence>
<dbReference type="RefSeq" id="XP_034245818.1">
    <property type="nucleotide sequence ID" value="XM_034389927.1"/>
</dbReference>
<dbReference type="InParanoid" id="A0A6P8Z063"/>
<name>A0A6P8Z063_THRPL</name>
<organism evidence="3">
    <name type="scientific">Thrips palmi</name>
    <name type="common">Melon thrips</name>
    <dbReference type="NCBI Taxonomy" id="161013"/>
    <lineage>
        <taxon>Eukaryota</taxon>
        <taxon>Metazoa</taxon>
        <taxon>Ecdysozoa</taxon>
        <taxon>Arthropoda</taxon>
        <taxon>Hexapoda</taxon>
        <taxon>Insecta</taxon>
        <taxon>Pterygota</taxon>
        <taxon>Neoptera</taxon>
        <taxon>Paraneoptera</taxon>
        <taxon>Thysanoptera</taxon>
        <taxon>Terebrantia</taxon>
        <taxon>Thripoidea</taxon>
        <taxon>Thripidae</taxon>
        <taxon>Thrips</taxon>
    </lineage>
</organism>
<reference evidence="3" key="1">
    <citation type="submission" date="2025-08" db="UniProtKB">
        <authorList>
            <consortium name="RefSeq"/>
        </authorList>
    </citation>
    <scope>IDENTIFICATION</scope>
    <source>
        <tissue evidence="3">Total insect</tissue>
    </source>
</reference>
<sequence>MHEEFPRSIMSSILPSIVMWTLVPLLISDHVRCKNINTYAGPFIAYVHSATMCPSDRTISHFVRFSHFNPVRPFDLQKMWGNVTFNLNFTDNFWSRIDWALRANNQWKENFYIMDFPKTGCSALRDHIPDLFRTLAKLSGAPTDKRTACVIPAGFYEFINEPVSWLLPPLTVLPYGRYRVRMKSRTDSDSRATSRLCLEVDCEFVPKPHS</sequence>
<dbReference type="KEGG" id="tpal:117647935"/>
<keyword evidence="2" id="KW-1185">Reference proteome</keyword>
<proteinExistence type="predicted"/>
<gene>
    <name evidence="3" type="primary">LOC117647935</name>
</gene>
<accession>A0A6P8Z063</accession>
<feature type="chain" id="PRO_5027992241" evidence="1">
    <location>
        <begin position="34"/>
        <end position="210"/>
    </location>
</feature>
<evidence type="ECO:0000313" key="2">
    <source>
        <dbReference type="Proteomes" id="UP000515158"/>
    </source>
</evidence>
<protein>
    <submittedName>
        <fullName evidence="3">Uncharacterized protein LOC117647935</fullName>
    </submittedName>
</protein>
<dbReference type="AlphaFoldDB" id="A0A6P8Z063"/>
<dbReference type="GeneID" id="117647935"/>
<evidence type="ECO:0000313" key="3">
    <source>
        <dbReference type="RefSeq" id="XP_034245818.1"/>
    </source>
</evidence>